<dbReference type="Proteomes" id="UP000481861">
    <property type="component" value="Unassembled WGS sequence"/>
</dbReference>
<keyword evidence="7" id="KW-0067">ATP-binding</keyword>
<feature type="compositionally biased region" description="Polar residues" evidence="11">
    <location>
        <begin position="72"/>
        <end position="81"/>
    </location>
</feature>
<keyword evidence="8" id="KW-0156">Chromatin regulator</keyword>
<keyword evidence="5" id="KW-0378">Hydrolase</keyword>
<sequence>MYRRDPIVSSSPPPGPQTRRTPFSDSEDELAAPHITQATMPLDLPDDGRSAFFAATTQPTQLLATPRAGRLQHSSQIQVARSSPVVDRGSSVMSQMSQPQRSGFNPMAPPGTYTLLPPTVPRPAVVDLCSDDPPVEPDSDEENNTLYRSNIRPSNIETVSRSSNSRIEETPQKPKFDMSPFMHTASVPRKRPAYMYIPDSPPPQAKKARSTPQTGPSRAMAVPQEIRLEDIVNPDHQKKSVVDLREALKFKRGNYHDALEHITDAVDDECLRTPEFMAQPSRSSPDPIVELKKTAQVSVKAPTKTLVEKYSRIHQSQNSPIVVGDDSPKQPRKKGRLVRGRRNRSPESQPAPSRPLHRNVLSDEEDEAIIIDDDSDSEAQASPDNEIDEGSLLDYFNACSVEAMVDLSAMEEDNIRLVFEHRPFRSLAAIEKIHVDSRKAEKSNGKKTRKPKFSFGERLVESARNMWNGYRAVDQLVKQCEALGKPIVSTMAKWGVDVFGATTDGEVALTALDDGSDTSSGDSGYHTPRSNHGSDTEGDFLRKATHRASSKKPVLLKKPSIMNDDVILKDYQVVGLNWLNLLWQNDTSGILADDMGLGKTCQVITFFSHLKEQGVPGPHLVVVPASTLENWCREFKRFAEKLEVFPYHGDLKDRAQFQDDILHTEKDVDVIITTYDIATLDLKFIRKCRPQACIFDEGHALKNSTTKRYQSMMKIDAKCRFLLTGTPLQNSLQELASILAFLMPEIFKEVQNELAVVFKHKAKVIESNTHGTLLSTQRINRARSMMTPFILRRKKAQVLKHLPKKTCRVEYCELTNSQKRLYNAQLQRQRQVMLDRAAGNSSTENFNVMMRLRQAAIHPLLFRDRYDENKTRKMAGACLKEPKFRNSDPEIIIQEMTAYHDYECHQLASLYPKALGKFMLKDNEWMDSGKVTKLVELLQKYRENGDRALIFSQFTSVMDILQLVLNDIDMQYFRLDGSTPINERQQMIDKFYTDESIPVFMLSTKSGGAGINLACANKVIIFDSSFNPQDDVQAENRAHRVGQPREVEVIRLVTKGTVEEQIYALGVSKLELDKMVSGEEVEGAKTIKTAGDKLSGAEKLGVEAVEKMMMEQLATTGEGDVKNQFMDGLKKAGLDLSAAEA</sequence>
<evidence type="ECO:0000313" key="15">
    <source>
        <dbReference type="Proteomes" id="UP000481861"/>
    </source>
</evidence>
<feature type="compositionally biased region" description="Basic and acidic residues" evidence="11">
    <location>
        <begin position="166"/>
        <end position="176"/>
    </location>
</feature>
<dbReference type="PROSITE" id="PS51192">
    <property type="entry name" value="HELICASE_ATP_BIND_1"/>
    <property type="match status" value="1"/>
</dbReference>
<evidence type="ECO:0000256" key="4">
    <source>
        <dbReference type="ARBA" id="ARBA00022741"/>
    </source>
</evidence>
<keyword evidence="6" id="KW-0347">Helicase</keyword>
<accession>A0A7C8IEF2</accession>
<keyword evidence="9" id="KW-0238">DNA-binding</keyword>
<evidence type="ECO:0000256" key="10">
    <source>
        <dbReference type="ARBA" id="ARBA00023242"/>
    </source>
</evidence>
<feature type="domain" description="Helicase ATP-binding" evidence="12">
    <location>
        <begin position="580"/>
        <end position="745"/>
    </location>
</feature>
<feature type="domain" description="Helicase C-terminal" evidence="13">
    <location>
        <begin position="933"/>
        <end position="1095"/>
    </location>
</feature>
<dbReference type="CDD" id="cd18793">
    <property type="entry name" value="SF2_C_SNF"/>
    <property type="match status" value="1"/>
</dbReference>
<feature type="region of interest" description="Disordered" evidence="11">
    <location>
        <begin position="512"/>
        <end position="538"/>
    </location>
</feature>
<dbReference type="GO" id="GO:0005694">
    <property type="term" value="C:chromosome"/>
    <property type="evidence" value="ECO:0007669"/>
    <property type="project" value="UniProtKB-ARBA"/>
</dbReference>
<evidence type="ECO:0000256" key="9">
    <source>
        <dbReference type="ARBA" id="ARBA00023125"/>
    </source>
</evidence>
<gene>
    <name evidence="14" type="ORF">BDV95DRAFT_626508</name>
</gene>
<dbReference type="SUPFAM" id="SSF52540">
    <property type="entry name" value="P-loop containing nucleoside triphosphate hydrolases"/>
    <property type="match status" value="2"/>
</dbReference>
<dbReference type="EMBL" id="JAADJZ010000005">
    <property type="protein sequence ID" value="KAF2874912.1"/>
    <property type="molecule type" value="Genomic_DNA"/>
</dbReference>
<evidence type="ECO:0000259" key="13">
    <source>
        <dbReference type="PROSITE" id="PS51194"/>
    </source>
</evidence>
<dbReference type="PROSITE" id="PS51194">
    <property type="entry name" value="HELICASE_CTER"/>
    <property type="match status" value="1"/>
</dbReference>
<dbReference type="PANTHER" id="PTHR10799">
    <property type="entry name" value="SNF2/RAD54 HELICASE FAMILY"/>
    <property type="match status" value="1"/>
</dbReference>
<evidence type="ECO:0000256" key="11">
    <source>
        <dbReference type="SAM" id="MobiDB-lite"/>
    </source>
</evidence>
<dbReference type="GO" id="GO:0016787">
    <property type="term" value="F:hydrolase activity"/>
    <property type="evidence" value="ECO:0007669"/>
    <property type="project" value="UniProtKB-KW"/>
</dbReference>
<dbReference type="InterPro" id="IPR014001">
    <property type="entry name" value="Helicase_ATP-bd"/>
</dbReference>
<feature type="region of interest" description="Disordered" evidence="11">
    <location>
        <begin position="310"/>
        <end position="362"/>
    </location>
</feature>
<evidence type="ECO:0000256" key="7">
    <source>
        <dbReference type="ARBA" id="ARBA00022840"/>
    </source>
</evidence>
<evidence type="ECO:0000256" key="8">
    <source>
        <dbReference type="ARBA" id="ARBA00022853"/>
    </source>
</evidence>
<evidence type="ECO:0000256" key="1">
    <source>
        <dbReference type="ARBA" id="ARBA00004123"/>
    </source>
</evidence>
<dbReference type="GO" id="GO:0003678">
    <property type="term" value="F:DNA helicase activity"/>
    <property type="evidence" value="ECO:0007669"/>
    <property type="project" value="UniProtKB-EC"/>
</dbReference>
<keyword evidence="10" id="KW-0539">Nucleus</keyword>
<dbReference type="Gene3D" id="3.40.50.10810">
    <property type="entry name" value="Tandem AAA-ATPase domain"/>
    <property type="match status" value="1"/>
</dbReference>
<dbReference type="GO" id="GO:0005634">
    <property type="term" value="C:nucleus"/>
    <property type="evidence" value="ECO:0007669"/>
    <property type="project" value="UniProtKB-SubCell"/>
</dbReference>
<feature type="compositionally biased region" description="Polar residues" evidence="11">
    <location>
        <begin position="91"/>
        <end position="103"/>
    </location>
</feature>
<comment type="caution">
    <text evidence="14">The sequence shown here is derived from an EMBL/GenBank/DDBJ whole genome shotgun (WGS) entry which is preliminary data.</text>
</comment>
<dbReference type="InterPro" id="IPR001650">
    <property type="entry name" value="Helicase_C-like"/>
</dbReference>
<feature type="region of interest" description="Disordered" evidence="11">
    <location>
        <begin position="66"/>
        <end position="221"/>
    </location>
</feature>
<feature type="compositionally biased region" description="Acidic residues" evidence="11">
    <location>
        <begin position="129"/>
        <end position="143"/>
    </location>
</feature>
<evidence type="ECO:0000256" key="5">
    <source>
        <dbReference type="ARBA" id="ARBA00022801"/>
    </source>
</evidence>
<protein>
    <recommendedName>
        <fullName evidence="3">DNA helicase</fullName>
        <ecNumber evidence="3">3.6.4.12</ecNumber>
    </recommendedName>
</protein>
<evidence type="ECO:0000256" key="2">
    <source>
        <dbReference type="ARBA" id="ARBA00007025"/>
    </source>
</evidence>
<feature type="region of interest" description="Disordered" evidence="11">
    <location>
        <begin position="1"/>
        <end position="32"/>
    </location>
</feature>
<evidence type="ECO:0000259" key="12">
    <source>
        <dbReference type="PROSITE" id="PS51192"/>
    </source>
</evidence>
<dbReference type="SMART" id="SM00490">
    <property type="entry name" value="HELICc"/>
    <property type="match status" value="1"/>
</dbReference>
<comment type="subcellular location">
    <subcellularLocation>
        <location evidence="1">Nucleus</location>
    </subcellularLocation>
</comment>
<dbReference type="InterPro" id="IPR049730">
    <property type="entry name" value="SNF2/RAD54-like_C"/>
</dbReference>
<dbReference type="OrthoDB" id="5857104at2759"/>
<feature type="compositionally biased region" description="Polar residues" evidence="11">
    <location>
        <begin position="144"/>
        <end position="165"/>
    </location>
</feature>
<dbReference type="FunFam" id="3.40.50.10810:FF:000014">
    <property type="entry name" value="SWI/SNF-related matrix-associated actin-dependent regulator of chromatin subfamily A containing DEAD/H box 1"/>
    <property type="match status" value="1"/>
</dbReference>
<proteinExistence type="inferred from homology"/>
<keyword evidence="15" id="KW-1185">Reference proteome</keyword>
<dbReference type="GO" id="GO:0003677">
    <property type="term" value="F:DNA binding"/>
    <property type="evidence" value="ECO:0007669"/>
    <property type="project" value="UniProtKB-KW"/>
</dbReference>
<dbReference type="Gene3D" id="3.40.50.300">
    <property type="entry name" value="P-loop containing nucleotide triphosphate hydrolases"/>
    <property type="match status" value="1"/>
</dbReference>
<dbReference type="InterPro" id="IPR000330">
    <property type="entry name" value="SNF2_N"/>
</dbReference>
<dbReference type="Pfam" id="PF00271">
    <property type="entry name" value="Helicase_C"/>
    <property type="match status" value="1"/>
</dbReference>
<keyword evidence="4" id="KW-0547">Nucleotide-binding</keyword>
<dbReference type="GO" id="GO:0005524">
    <property type="term" value="F:ATP binding"/>
    <property type="evidence" value="ECO:0007669"/>
    <property type="project" value="UniProtKB-KW"/>
</dbReference>
<name>A0A7C8IEF2_9PLEO</name>
<dbReference type="InterPro" id="IPR038718">
    <property type="entry name" value="SNF2-like_sf"/>
</dbReference>
<dbReference type="Pfam" id="PF00176">
    <property type="entry name" value="SNF2-rel_dom"/>
    <property type="match status" value="1"/>
</dbReference>
<organism evidence="14 15">
    <name type="scientific">Massariosphaeria phaeospora</name>
    <dbReference type="NCBI Taxonomy" id="100035"/>
    <lineage>
        <taxon>Eukaryota</taxon>
        <taxon>Fungi</taxon>
        <taxon>Dikarya</taxon>
        <taxon>Ascomycota</taxon>
        <taxon>Pezizomycotina</taxon>
        <taxon>Dothideomycetes</taxon>
        <taxon>Pleosporomycetidae</taxon>
        <taxon>Pleosporales</taxon>
        <taxon>Pleosporales incertae sedis</taxon>
        <taxon>Massariosphaeria</taxon>
    </lineage>
</organism>
<reference evidence="14 15" key="1">
    <citation type="submission" date="2020-01" db="EMBL/GenBank/DDBJ databases">
        <authorList>
            <consortium name="DOE Joint Genome Institute"/>
            <person name="Haridas S."/>
            <person name="Albert R."/>
            <person name="Binder M."/>
            <person name="Bloem J."/>
            <person name="Labutti K."/>
            <person name="Salamov A."/>
            <person name="Andreopoulos B."/>
            <person name="Baker S.E."/>
            <person name="Barry K."/>
            <person name="Bills G."/>
            <person name="Bluhm B.H."/>
            <person name="Cannon C."/>
            <person name="Castanera R."/>
            <person name="Culley D.E."/>
            <person name="Daum C."/>
            <person name="Ezra D."/>
            <person name="Gonzalez J.B."/>
            <person name="Henrissat B."/>
            <person name="Kuo A."/>
            <person name="Liang C."/>
            <person name="Lipzen A."/>
            <person name="Lutzoni F."/>
            <person name="Magnuson J."/>
            <person name="Mondo S."/>
            <person name="Nolan M."/>
            <person name="Ohm R."/>
            <person name="Pangilinan J."/>
            <person name="Park H.-J.H."/>
            <person name="Ramirez L."/>
            <person name="Alfaro M."/>
            <person name="Sun H."/>
            <person name="Tritt A."/>
            <person name="Yoshinaga Y."/>
            <person name="Zwiers L.-H.L."/>
            <person name="Turgeon B.G."/>
            <person name="Goodwin S.B."/>
            <person name="Spatafora J.W."/>
            <person name="Crous P.W."/>
            <person name="Grigoriev I.V."/>
        </authorList>
    </citation>
    <scope>NUCLEOTIDE SEQUENCE [LARGE SCALE GENOMIC DNA]</scope>
    <source>
        <strain evidence="14 15">CBS 611.86</strain>
    </source>
</reference>
<comment type="similarity">
    <text evidence="2">Belongs to the SNF2/RAD54 helicase family.</text>
</comment>
<evidence type="ECO:0000256" key="3">
    <source>
        <dbReference type="ARBA" id="ARBA00012551"/>
    </source>
</evidence>
<evidence type="ECO:0000256" key="6">
    <source>
        <dbReference type="ARBA" id="ARBA00022806"/>
    </source>
</evidence>
<dbReference type="AlphaFoldDB" id="A0A7C8IEF2"/>
<dbReference type="InterPro" id="IPR027417">
    <property type="entry name" value="P-loop_NTPase"/>
</dbReference>
<dbReference type="SMART" id="SM00487">
    <property type="entry name" value="DEXDc"/>
    <property type="match status" value="1"/>
</dbReference>
<evidence type="ECO:0000313" key="14">
    <source>
        <dbReference type="EMBL" id="KAF2874912.1"/>
    </source>
</evidence>
<feature type="compositionally biased region" description="Basic residues" evidence="11">
    <location>
        <begin position="330"/>
        <end position="343"/>
    </location>
</feature>
<dbReference type="EC" id="3.6.4.12" evidence="3"/>
<dbReference type="GO" id="GO:0140658">
    <property type="term" value="F:ATP-dependent chromatin remodeler activity"/>
    <property type="evidence" value="ECO:0007669"/>
    <property type="project" value="UniProtKB-ARBA"/>
</dbReference>